<dbReference type="PROSITE" id="PS51257">
    <property type="entry name" value="PROKAR_LIPOPROTEIN"/>
    <property type="match status" value="1"/>
</dbReference>
<organism evidence="2 3">
    <name type="scientific">Campylobacter massiliensis</name>
    <dbReference type="NCBI Taxonomy" id="2762557"/>
    <lineage>
        <taxon>Bacteria</taxon>
        <taxon>Pseudomonadati</taxon>
        <taxon>Campylobacterota</taxon>
        <taxon>Epsilonproteobacteria</taxon>
        <taxon>Campylobacterales</taxon>
        <taxon>Campylobacteraceae</taxon>
        <taxon>Campylobacter</taxon>
    </lineage>
</organism>
<name>A0A842J824_9BACT</name>
<keyword evidence="1" id="KW-1133">Transmembrane helix</keyword>
<feature type="transmembrane region" description="Helical" evidence="1">
    <location>
        <begin position="35"/>
        <end position="52"/>
    </location>
</feature>
<evidence type="ECO:0000313" key="3">
    <source>
        <dbReference type="Proteomes" id="UP000552683"/>
    </source>
</evidence>
<dbReference type="AlphaFoldDB" id="A0A842J824"/>
<sequence>MTTKENKKGAVSALFLAVALFAAGCAGYFYYGIGGTGVFTMVVAVICAVFCVKKIFQVSFLSIDDDGFLVQKGGKNAKFYFKDIEEIGVRMVDAKRKIDVLNVRFKRGKLDRDAADGLMQPIGDDDAVIYDKYELSKHEVFKILKQKFEALNAQKSENKKK</sequence>
<evidence type="ECO:0000313" key="2">
    <source>
        <dbReference type="EMBL" id="MBC2881703.1"/>
    </source>
</evidence>
<dbReference type="Proteomes" id="UP000552683">
    <property type="component" value="Unassembled WGS sequence"/>
</dbReference>
<gene>
    <name evidence="2" type="ORF">H7R39_00140</name>
</gene>
<keyword evidence="3" id="KW-1185">Reference proteome</keyword>
<proteinExistence type="predicted"/>
<evidence type="ECO:0000256" key="1">
    <source>
        <dbReference type="SAM" id="Phobius"/>
    </source>
</evidence>
<comment type="caution">
    <text evidence="2">The sequence shown here is derived from an EMBL/GenBank/DDBJ whole genome shotgun (WGS) entry which is preliminary data.</text>
</comment>
<protein>
    <submittedName>
        <fullName evidence="2">Molybdate transport repressor</fullName>
    </submittedName>
</protein>
<keyword evidence="1" id="KW-0812">Transmembrane</keyword>
<keyword evidence="1" id="KW-0472">Membrane</keyword>
<dbReference type="RefSeq" id="WP_122862502.1">
    <property type="nucleotide sequence ID" value="NZ_JACLZK010000001.1"/>
</dbReference>
<accession>A0A842J824</accession>
<reference evidence="2 3" key="1">
    <citation type="submission" date="2020-08" db="EMBL/GenBank/DDBJ databases">
        <title>Complete genome and description of Campylobacter massiliensis Marseille-Q3452 sp. nov.</title>
        <authorList>
            <person name="Antezack A."/>
        </authorList>
    </citation>
    <scope>NUCLEOTIDE SEQUENCE [LARGE SCALE GENOMIC DNA]</scope>
    <source>
        <strain evidence="2 3">Marseille-Q3452</strain>
    </source>
</reference>
<dbReference type="EMBL" id="JACLZK010000001">
    <property type="protein sequence ID" value="MBC2881703.1"/>
    <property type="molecule type" value="Genomic_DNA"/>
</dbReference>